<evidence type="ECO:0000313" key="2">
    <source>
        <dbReference type="Proteomes" id="UP001162131"/>
    </source>
</evidence>
<sequence>MLVWRASQTFRFFQPKIRAIHDQKPSEGTSLKKKGKGDEEIYFSKIENDQKGLVNKQEVAEEEPEIAIENDKEAISKFLTLLDKHNIRPSESLIEDILNWKKGIY</sequence>
<dbReference type="AlphaFoldDB" id="A0AAU9JRN9"/>
<gene>
    <name evidence="1" type="ORF">BSTOLATCC_MIC40558</name>
</gene>
<dbReference type="Proteomes" id="UP001162131">
    <property type="component" value="Unassembled WGS sequence"/>
</dbReference>
<name>A0AAU9JRN9_9CILI</name>
<dbReference type="EMBL" id="CAJZBQ010000040">
    <property type="protein sequence ID" value="CAG9326122.1"/>
    <property type="molecule type" value="Genomic_DNA"/>
</dbReference>
<keyword evidence="2" id="KW-1185">Reference proteome</keyword>
<reference evidence="1" key="1">
    <citation type="submission" date="2021-09" db="EMBL/GenBank/DDBJ databases">
        <authorList>
            <consortium name="AG Swart"/>
            <person name="Singh M."/>
            <person name="Singh A."/>
            <person name="Seah K."/>
            <person name="Emmerich C."/>
        </authorList>
    </citation>
    <scope>NUCLEOTIDE SEQUENCE</scope>
    <source>
        <strain evidence="1">ATCC30299</strain>
    </source>
</reference>
<accession>A0AAU9JRN9</accession>
<organism evidence="1 2">
    <name type="scientific">Blepharisma stoltei</name>
    <dbReference type="NCBI Taxonomy" id="1481888"/>
    <lineage>
        <taxon>Eukaryota</taxon>
        <taxon>Sar</taxon>
        <taxon>Alveolata</taxon>
        <taxon>Ciliophora</taxon>
        <taxon>Postciliodesmatophora</taxon>
        <taxon>Heterotrichea</taxon>
        <taxon>Heterotrichida</taxon>
        <taxon>Blepharismidae</taxon>
        <taxon>Blepharisma</taxon>
    </lineage>
</organism>
<protein>
    <submittedName>
        <fullName evidence="1">Uncharacterized protein</fullName>
    </submittedName>
</protein>
<proteinExistence type="predicted"/>
<evidence type="ECO:0000313" key="1">
    <source>
        <dbReference type="EMBL" id="CAG9326122.1"/>
    </source>
</evidence>
<comment type="caution">
    <text evidence="1">The sequence shown here is derived from an EMBL/GenBank/DDBJ whole genome shotgun (WGS) entry which is preliminary data.</text>
</comment>